<accession>A0A7I8L0C6</accession>
<evidence type="ECO:0000313" key="1">
    <source>
        <dbReference type="EMBL" id="CAA7403499.1"/>
    </source>
</evidence>
<name>A0A7I8L0C6_SPIIN</name>
<reference evidence="1" key="1">
    <citation type="submission" date="2020-02" db="EMBL/GenBank/DDBJ databases">
        <authorList>
            <person name="Scholz U."/>
            <person name="Mascher M."/>
            <person name="Fiebig A."/>
        </authorList>
    </citation>
    <scope>NUCLEOTIDE SEQUENCE</scope>
</reference>
<protein>
    <submittedName>
        <fullName evidence="1">Uncharacterized protein</fullName>
    </submittedName>
</protein>
<organism evidence="1 2">
    <name type="scientific">Spirodela intermedia</name>
    <name type="common">Intermediate duckweed</name>
    <dbReference type="NCBI Taxonomy" id="51605"/>
    <lineage>
        <taxon>Eukaryota</taxon>
        <taxon>Viridiplantae</taxon>
        <taxon>Streptophyta</taxon>
        <taxon>Embryophyta</taxon>
        <taxon>Tracheophyta</taxon>
        <taxon>Spermatophyta</taxon>
        <taxon>Magnoliopsida</taxon>
        <taxon>Liliopsida</taxon>
        <taxon>Araceae</taxon>
        <taxon>Lemnoideae</taxon>
        <taxon>Spirodela</taxon>
    </lineage>
</organism>
<dbReference type="Proteomes" id="UP000663760">
    <property type="component" value="Chromosome 10"/>
</dbReference>
<keyword evidence="2" id="KW-1185">Reference proteome</keyword>
<sequence>MSAGESLLDEAHQIPIGRAAFLHRLAGPPPPDLGSLAHGLPALPLAHDQVEAPPQLSGVRQTLGCGVPPAVRHEAAHRAVGEHLHLRAPLHHHPLRALLHPLPAPPRHPQVRPLAVLQRAGDLLPLSHRQHRVAPEGDVNHRAVRLGVQPRRVALSGRLLEEVATEGGLRPVEAVSVGRRQSRSNWEELHRLRRLQIIQLQGLEGVDQNSGLGVHGLEELLHQGKEQVVLRVPGEEQGGDVADGVLPVGLDEAGMATEVEVVDGEDGGGLDPIQGGGDAEVARHGCRPGDQEIVDDASHRATGGGEVARELGEGPATDGLQLLQEVVPVDVDPVDVPVVLPDGVGGASKQWGKLSQGNAAVDLRSGGEGDLGTEAGEALAQLQGGVDVALRREGHHQEVLLRLIHGRSCRW</sequence>
<gene>
    <name evidence="1" type="ORF">SI8410_10014177</name>
</gene>
<dbReference type="EMBL" id="LR746273">
    <property type="protein sequence ID" value="CAA7403499.1"/>
    <property type="molecule type" value="Genomic_DNA"/>
</dbReference>
<dbReference type="AlphaFoldDB" id="A0A7I8L0C6"/>
<evidence type="ECO:0000313" key="2">
    <source>
        <dbReference type="Proteomes" id="UP000663760"/>
    </source>
</evidence>
<proteinExistence type="predicted"/>